<dbReference type="GO" id="GO:0003677">
    <property type="term" value="F:DNA binding"/>
    <property type="evidence" value="ECO:0007669"/>
    <property type="project" value="InterPro"/>
</dbReference>
<gene>
    <name evidence="3" type="ORF">AWN73_15360</name>
</gene>
<organism evidence="3 4">
    <name type="scientific">Clostridium butyricum</name>
    <dbReference type="NCBI Taxonomy" id="1492"/>
    <lineage>
        <taxon>Bacteria</taxon>
        <taxon>Bacillati</taxon>
        <taxon>Bacillota</taxon>
        <taxon>Clostridia</taxon>
        <taxon>Eubacteriales</taxon>
        <taxon>Clostridiaceae</taxon>
        <taxon>Clostridium</taxon>
    </lineage>
</organism>
<dbReference type="InterPro" id="IPR050639">
    <property type="entry name" value="SSR_resolvase"/>
</dbReference>
<dbReference type="EMBL" id="LRDH01000115">
    <property type="protein sequence ID" value="PPV13920.1"/>
    <property type="molecule type" value="Genomic_DNA"/>
</dbReference>
<dbReference type="SMART" id="SM00857">
    <property type="entry name" value="Resolvase"/>
    <property type="match status" value="1"/>
</dbReference>
<protein>
    <recommendedName>
        <fullName evidence="5">Recombinase</fullName>
    </recommendedName>
</protein>
<proteinExistence type="predicted"/>
<dbReference type="PANTHER" id="PTHR30461:SF23">
    <property type="entry name" value="DNA RECOMBINASE-RELATED"/>
    <property type="match status" value="1"/>
</dbReference>
<evidence type="ECO:0008006" key="5">
    <source>
        <dbReference type="Google" id="ProtNLM"/>
    </source>
</evidence>
<dbReference type="CDD" id="cd03770">
    <property type="entry name" value="SR_TndX_transposase"/>
    <property type="match status" value="1"/>
</dbReference>
<sequence length="317" mass="36490">MSQLKITALYERLSHDDELMGESNSILNQKELLEEYAVRNMLPNIRHFTDDGISGTRFDRPGFQAMLDEIESGNVVAVVVKDMSRLGRDYLKVGMYMETFRKLGVRLIAVNDGVDSSRDDDDFTPFRNIMNEWYARDTSKKIRSTFKAKGESGKRVASSPIYGYLKDPDNKENWIVDQEAAAVVKRIFNMCMNGMGPYQIAKTLTQEEIDIPAYHLQKMGFGLWKSREITNPTKWGSSTVTHILGKSEYCGHTVNFKTRKHFKDKKSHYVSKDQWLIFENTHEAIIDEETFNNVQRLRANIRRYPDGWGEAHPLGGL</sequence>
<dbReference type="AlphaFoldDB" id="A0A2S7F9M3"/>
<dbReference type="PROSITE" id="PS51736">
    <property type="entry name" value="RECOMBINASES_3"/>
    <property type="match status" value="1"/>
</dbReference>
<dbReference type="InterPro" id="IPR006119">
    <property type="entry name" value="Resolv_N"/>
</dbReference>
<feature type="domain" description="Recombinase" evidence="2">
    <location>
        <begin position="161"/>
        <end position="304"/>
    </location>
</feature>
<dbReference type="InterPro" id="IPR038109">
    <property type="entry name" value="DNA_bind_recomb_sf"/>
</dbReference>
<feature type="domain" description="Resolvase/invertase-type recombinase catalytic" evidence="1">
    <location>
        <begin position="6"/>
        <end position="153"/>
    </location>
</feature>
<comment type="caution">
    <text evidence="3">The sequence shown here is derived from an EMBL/GenBank/DDBJ whole genome shotgun (WGS) entry which is preliminary data.</text>
</comment>
<dbReference type="Proteomes" id="UP000238081">
    <property type="component" value="Unassembled WGS sequence"/>
</dbReference>
<evidence type="ECO:0000259" key="2">
    <source>
        <dbReference type="PROSITE" id="PS51737"/>
    </source>
</evidence>
<dbReference type="Pfam" id="PF07508">
    <property type="entry name" value="Recombinase"/>
    <property type="match status" value="1"/>
</dbReference>
<dbReference type="PANTHER" id="PTHR30461">
    <property type="entry name" value="DNA-INVERTASE FROM LAMBDOID PROPHAGE"/>
    <property type="match status" value="1"/>
</dbReference>
<evidence type="ECO:0000259" key="1">
    <source>
        <dbReference type="PROSITE" id="PS51736"/>
    </source>
</evidence>
<evidence type="ECO:0000313" key="4">
    <source>
        <dbReference type="Proteomes" id="UP000238081"/>
    </source>
</evidence>
<dbReference type="SUPFAM" id="SSF53041">
    <property type="entry name" value="Resolvase-like"/>
    <property type="match status" value="1"/>
</dbReference>
<name>A0A2S7F9M3_CLOBU</name>
<dbReference type="Pfam" id="PF00239">
    <property type="entry name" value="Resolvase"/>
    <property type="match status" value="1"/>
</dbReference>
<dbReference type="Gene3D" id="3.40.50.1390">
    <property type="entry name" value="Resolvase, N-terminal catalytic domain"/>
    <property type="match status" value="1"/>
</dbReference>
<dbReference type="GO" id="GO:0000150">
    <property type="term" value="F:DNA strand exchange activity"/>
    <property type="evidence" value="ECO:0007669"/>
    <property type="project" value="InterPro"/>
</dbReference>
<reference evidence="3 4" key="1">
    <citation type="submission" date="2016-01" db="EMBL/GenBank/DDBJ databases">
        <title>Characterization of the Clostridium difficile lineages that are prevalent in Hong Kong and China.</title>
        <authorList>
            <person name="Kwok J.S.-L."/>
            <person name="Lam W.-Y."/>
            <person name="Ip M."/>
            <person name="Chan T.-F."/>
            <person name="Hawkey P.M."/>
            <person name="Tsui S.K.-W."/>
        </authorList>
    </citation>
    <scope>NUCLEOTIDE SEQUENCE [LARGE SCALE GENOMIC DNA]</scope>
    <source>
        <strain evidence="3 4">300064</strain>
    </source>
</reference>
<accession>A0A2S7F9M3</accession>
<evidence type="ECO:0000313" key="3">
    <source>
        <dbReference type="EMBL" id="PPV13920.1"/>
    </source>
</evidence>
<dbReference type="InterPro" id="IPR036162">
    <property type="entry name" value="Resolvase-like_N_sf"/>
</dbReference>
<dbReference type="PROSITE" id="PS51737">
    <property type="entry name" value="RECOMBINASE_DNA_BIND"/>
    <property type="match status" value="1"/>
</dbReference>
<dbReference type="Gene3D" id="3.90.1750.20">
    <property type="entry name" value="Putative Large Serine Recombinase, Chain B, Domain 2"/>
    <property type="match status" value="1"/>
</dbReference>
<dbReference type="InterPro" id="IPR011109">
    <property type="entry name" value="DNA_bind_recombinase_dom"/>
</dbReference>